<feature type="domain" description="EGF-like" evidence="3">
    <location>
        <begin position="37"/>
        <end position="80"/>
    </location>
</feature>
<dbReference type="Gene3D" id="2.60.120.200">
    <property type="match status" value="1"/>
</dbReference>
<comment type="caution">
    <text evidence="2">Lacks conserved residue(s) required for the propagation of feature annotation.</text>
</comment>
<sequence length="149" mass="16259">PSHRRSTRQVVPYDEPGLSRSADVVRRCEAEGLACQNGGHCDTFFPTAGPSGSGAAADLQFGLARLACMCPLGYTGPHCETEGSFRFPEFHGNGYLMFELADYNQASLTVSLEVLPKLQNGVLVYASGKQAFGEQFLALVLRDRRPQFR</sequence>
<reference evidence="5" key="1">
    <citation type="submission" date="2016-11" db="UniProtKB">
        <authorList>
            <consortium name="WormBaseParasite"/>
        </authorList>
    </citation>
    <scope>IDENTIFICATION</scope>
</reference>
<feature type="disulfide bond" evidence="2">
    <location>
        <begin position="70"/>
        <end position="79"/>
    </location>
</feature>
<dbReference type="PROSITE" id="PS50026">
    <property type="entry name" value="EGF_3"/>
    <property type="match status" value="1"/>
</dbReference>
<evidence type="ECO:0000259" key="3">
    <source>
        <dbReference type="PROSITE" id="PS50026"/>
    </source>
</evidence>
<dbReference type="InterPro" id="IPR000742">
    <property type="entry name" value="EGF"/>
</dbReference>
<dbReference type="PROSITE" id="PS01186">
    <property type="entry name" value="EGF_2"/>
    <property type="match status" value="1"/>
</dbReference>
<dbReference type="InterPro" id="IPR013320">
    <property type="entry name" value="ConA-like_dom_sf"/>
</dbReference>
<name>A0A1I8IGU4_9PLAT</name>
<dbReference type="Proteomes" id="UP000095280">
    <property type="component" value="Unplaced"/>
</dbReference>
<proteinExistence type="predicted"/>
<evidence type="ECO:0000256" key="1">
    <source>
        <dbReference type="ARBA" id="ARBA00023157"/>
    </source>
</evidence>
<dbReference type="Gene3D" id="2.10.25.10">
    <property type="entry name" value="Laminin"/>
    <property type="match status" value="1"/>
</dbReference>
<keyword evidence="1 2" id="KW-1015">Disulfide bond</keyword>
<evidence type="ECO:0000313" key="4">
    <source>
        <dbReference type="Proteomes" id="UP000095280"/>
    </source>
</evidence>
<protein>
    <submittedName>
        <fullName evidence="5">EGF-like domain-containing protein</fullName>
    </submittedName>
</protein>
<dbReference type="WBParaSite" id="maker-uti_cns_0012684-snap-gene-0.6-mRNA-1">
    <property type="protein sequence ID" value="maker-uti_cns_0012684-snap-gene-0.6-mRNA-1"/>
    <property type="gene ID" value="maker-uti_cns_0012684-snap-gene-0.6"/>
</dbReference>
<dbReference type="AlphaFoldDB" id="A0A1I8IGU4"/>
<keyword evidence="2" id="KW-0245">EGF-like domain</keyword>
<evidence type="ECO:0000256" key="2">
    <source>
        <dbReference type="PROSITE-ProRule" id="PRU00076"/>
    </source>
</evidence>
<evidence type="ECO:0000313" key="5">
    <source>
        <dbReference type="WBParaSite" id="maker-uti_cns_0012684-snap-gene-0.6-mRNA-1"/>
    </source>
</evidence>
<organism evidence="4 5">
    <name type="scientific">Macrostomum lignano</name>
    <dbReference type="NCBI Taxonomy" id="282301"/>
    <lineage>
        <taxon>Eukaryota</taxon>
        <taxon>Metazoa</taxon>
        <taxon>Spiralia</taxon>
        <taxon>Lophotrochozoa</taxon>
        <taxon>Platyhelminthes</taxon>
        <taxon>Rhabditophora</taxon>
        <taxon>Macrostomorpha</taxon>
        <taxon>Macrostomida</taxon>
        <taxon>Macrostomidae</taxon>
        <taxon>Macrostomum</taxon>
    </lineage>
</organism>
<accession>A0A1I8IGU4</accession>
<dbReference type="SUPFAM" id="SSF49899">
    <property type="entry name" value="Concanavalin A-like lectins/glucanases"/>
    <property type="match status" value="1"/>
</dbReference>
<dbReference type="PROSITE" id="PS00022">
    <property type="entry name" value="EGF_1"/>
    <property type="match status" value="1"/>
</dbReference>
<keyword evidence="4" id="KW-1185">Reference proteome</keyword>